<feature type="chain" id="PRO_5035300231" evidence="6">
    <location>
        <begin position="28"/>
        <end position="549"/>
    </location>
</feature>
<dbReference type="PANTHER" id="PTHR43649">
    <property type="entry name" value="ARABINOSE-BINDING PROTEIN-RELATED"/>
    <property type="match status" value="1"/>
</dbReference>
<keyword evidence="3" id="KW-0472">Membrane</keyword>
<protein>
    <submittedName>
        <fullName evidence="7">Sugar ABC transporter substrate-binding protein</fullName>
    </submittedName>
</protein>
<keyword evidence="4" id="KW-0564">Palmitate</keyword>
<feature type="signal peptide" evidence="6">
    <location>
        <begin position="1"/>
        <end position="27"/>
    </location>
</feature>
<keyword evidence="5" id="KW-0449">Lipoprotein</keyword>
<evidence type="ECO:0000256" key="4">
    <source>
        <dbReference type="ARBA" id="ARBA00023139"/>
    </source>
</evidence>
<keyword evidence="1" id="KW-1003">Cell membrane</keyword>
<evidence type="ECO:0000256" key="1">
    <source>
        <dbReference type="ARBA" id="ARBA00022475"/>
    </source>
</evidence>
<dbReference type="CDD" id="cd13583">
    <property type="entry name" value="PBP2_AlgQ_like_4"/>
    <property type="match status" value="1"/>
</dbReference>
<dbReference type="EMBL" id="BONY01000023">
    <property type="protein sequence ID" value="GIH05948.1"/>
    <property type="molecule type" value="Genomic_DNA"/>
</dbReference>
<proteinExistence type="predicted"/>
<comment type="caution">
    <text evidence="7">The sequence shown here is derived from an EMBL/GenBank/DDBJ whole genome shotgun (WGS) entry which is preliminary data.</text>
</comment>
<evidence type="ECO:0000256" key="2">
    <source>
        <dbReference type="ARBA" id="ARBA00022729"/>
    </source>
</evidence>
<sequence length="549" mass="61599">MLRRYRRRAAMVAASVLSLTLALTACSSGEEPQKGEDLSAFRVGAMEKYGVGDQFKATESLKFSTMMLSNAAYPFKDDWLFLKELTKRTNITIDPVVIPGSDYNQKRGVLIGAGDAPFIIPKTYHPDENAFIASGAILPVSDYIDLMPNFKDKVARNKLEPELNQFRAADGKFYLLPGLHEKPWQDYTLAMRTDILQQLNLQMPKTWDEVYTTLKAMKTAYPDSYPLSDRFSKPTPGGNLINLVSIAYGTRGGWGYQPMTYDASTKKFVVTGAMPQYKQMLEFLAKLVKEGLLDPESFTQADDAARQKLANGKSFAISTNAQTLVNEYRPDLAKTIPAAKMSKILLPIGPTGEVNPASRLESGIMISKKARDSKNFVAMMQFIDWLWYSDAGQEFAKWGVEGVTYQKDSSGKFKLTPDVNVVGLNPAGTKHMQKDFGFYNGVFVYGGKPEIVQAFFSAEEQEFQKVMNARKPVAVDPPYPLTDEEREQVTLWETPLKDFVFAQSLRFILGQRPMTEWDAYLTELKGKNTQQFVDLVNKAADRYKTAHPS</sequence>
<dbReference type="Gene3D" id="3.40.190.10">
    <property type="entry name" value="Periplasmic binding protein-like II"/>
    <property type="match status" value="2"/>
</dbReference>
<keyword evidence="2 6" id="KW-0732">Signal</keyword>
<reference evidence="7" key="1">
    <citation type="submission" date="2021-01" db="EMBL/GenBank/DDBJ databases">
        <title>Whole genome shotgun sequence of Rhizocola hellebori NBRC 109834.</title>
        <authorList>
            <person name="Komaki H."/>
            <person name="Tamura T."/>
        </authorList>
    </citation>
    <scope>NUCLEOTIDE SEQUENCE</scope>
    <source>
        <strain evidence="7">NBRC 109834</strain>
    </source>
</reference>
<dbReference type="Proteomes" id="UP000612899">
    <property type="component" value="Unassembled WGS sequence"/>
</dbReference>
<evidence type="ECO:0000256" key="3">
    <source>
        <dbReference type="ARBA" id="ARBA00023136"/>
    </source>
</evidence>
<evidence type="ECO:0000256" key="5">
    <source>
        <dbReference type="ARBA" id="ARBA00023288"/>
    </source>
</evidence>
<evidence type="ECO:0000313" key="7">
    <source>
        <dbReference type="EMBL" id="GIH05948.1"/>
    </source>
</evidence>
<dbReference type="PROSITE" id="PS51257">
    <property type="entry name" value="PROKAR_LIPOPROTEIN"/>
    <property type="match status" value="1"/>
</dbReference>
<evidence type="ECO:0000256" key="6">
    <source>
        <dbReference type="SAM" id="SignalP"/>
    </source>
</evidence>
<organism evidence="7 8">
    <name type="scientific">Rhizocola hellebori</name>
    <dbReference type="NCBI Taxonomy" id="1392758"/>
    <lineage>
        <taxon>Bacteria</taxon>
        <taxon>Bacillati</taxon>
        <taxon>Actinomycetota</taxon>
        <taxon>Actinomycetes</taxon>
        <taxon>Micromonosporales</taxon>
        <taxon>Micromonosporaceae</taxon>
        <taxon>Rhizocola</taxon>
    </lineage>
</organism>
<dbReference type="AlphaFoldDB" id="A0A8J3QA35"/>
<dbReference type="InterPro" id="IPR006059">
    <property type="entry name" value="SBP"/>
</dbReference>
<dbReference type="RefSeq" id="WP_203909776.1">
    <property type="nucleotide sequence ID" value="NZ_BONY01000023.1"/>
</dbReference>
<keyword evidence="8" id="KW-1185">Reference proteome</keyword>
<evidence type="ECO:0000313" key="8">
    <source>
        <dbReference type="Proteomes" id="UP000612899"/>
    </source>
</evidence>
<gene>
    <name evidence="7" type="ORF">Rhe02_40150</name>
</gene>
<dbReference type="PANTHER" id="PTHR43649:SF33">
    <property type="entry name" value="POLYGALACTURONAN_RHAMNOGALACTURONAN-BINDING PROTEIN YTCQ"/>
    <property type="match status" value="1"/>
</dbReference>
<dbReference type="SUPFAM" id="SSF53850">
    <property type="entry name" value="Periplasmic binding protein-like II"/>
    <property type="match status" value="1"/>
</dbReference>
<dbReference type="InterPro" id="IPR050490">
    <property type="entry name" value="Bact_solute-bd_prot1"/>
</dbReference>
<accession>A0A8J3QA35</accession>
<dbReference type="Pfam" id="PF01547">
    <property type="entry name" value="SBP_bac_1"/>
    <property type="match status" value="1"/>
</dbReference>
<name>A0A8J3QA35_9ACTN</name>